<gene>
    <name evidence="2" type="ORF">VTL71DRAFT_9245</name>
</gene>
<name>A0ABR4BU79_9HELO</name>
<dbReference type="PANTHER" id="PTHR35896:SF3">
    <property type="entry name" value="MAJOR FACILITATOR SUPERFAMILY TRANSPORTER"/>
    <property type="match status" value="1"/>
</dbReference>
<sequence length="243" mass="28006">MEQRNALLRDYDAEIIPQSFPQQRSHNLDSDDAILSPGTNYENFEEQAYHQHTRQFQYQAISVGLAILFLIFGTGSVISSTYLSALPASTSMGECGRTPDEARQNGCVFDLMMSGFVHPPCYDQELSDRFLRENNFAFFWDREGTKQFTEAEARLGNYKIMYTNGTFHYQHCAYIWAKQVRARRKSVYVLDSQSRSVEHVEHCFQRLGSPNISQIQLQTGTKLHGSTWRLDCITGEREVHTEH</sequence>
<keyword evidence="3" id="KW-1185">Reference proteome</keyword>
<dbReference type="EMBL" id="JAZHXI010000021">
    <property type="protein sequence ID" value="KAL2060604.1"/>
    <property type="molecule type" value="Genomic_DNA"/>
</dbReference>
<accession>A0ABR4BU79</accession>
<keyword evidence="1" id="KW-1133">Transmembrane helix</keyword>
<organism evidence="2 3">
    <name type="scientific">Oculimacula yallundae</name>
    <dbReference type="NCBI Taxonomy" id="86028"/>
    <lineage>
        <taxon>Eukaryota</taxon>
        <taxon>Fungi</taxon>
        <taxon>Dikarya</taxon>
        <taxon>Ascomycota</taxon>
        <taxon>Pezizomycotina</taxon>
        <taxon>Leotiomycetes</taxon>
        <taxon>Helotiales</taxon>
        <taxon>Ploettnerulaceae</taxon>
        <taxon>Oculimacula</taxon>
    </lineage>
</organism>
<evidence type="ECO:0000313" key="2">
    <source>
        <dbReference type="EMBL" id="KAL2060604.1"/>
    </source>
</evidence>
<reference evidence="2 3" key="1">
    <citation type="journal article" date="2024" name="Commun. Biol.">
        <title>Comparative genomic analysis of thermophilic fungi reveals convergent evolutionary adaptations and gene losses.</title>
        <authorList>
            <person name="Steindorff A.S."/>
            <person name="Aguilar-Pontes M.V."/>
            <person name="Robinson A.J."/>
            <person name="Andreopoulos B."/>
            <person name="LaButti K."/>
            <person name="Kuo A."/>
            <person name="Mondo S."/>
            <person name="Riley R."/>
            <person name="Otillar R."/>
            <person name="Haridas S."/>
            <person name="Lipzen A."/>
            <person name="Grimwood J."/>
            <person name="Schmutz J."/>
            <person name="Clum A."/>
            <person name="Reid I.D."/>
            <person name="Moisan M.C."/>
            <person name="Butler G."/>
            <person name="Nguyen T.T.M."/>
            <person name="Dewar K."/>
            <person name="Conant G."/>
            <person name="Drula E."/>
            <person name="Henrissat B."/>
            <person name="Hansel C."/>
            <person name="Singer S."/>
            <person name="Hutchinson M.I."/>
            <person name="de Vries R.P."/>
            <person name="Natvig D.O."/>
            <person name="Powell A.J."/>
            <person name="Tsang A."/>
            <person name="Grigoriev I.V."/>
        </authorList>
    </citation>
    <scope>NUCLEOTIDE SEQUENCE [LARGE SCALE GENOMIC DNA]</scope>
    <source>
        <strain evidence="2 3">CBS 494.80</strain>
    </source>
</reference>
<feature type="transmembrane region" description="Helical" evidence="1">
    <location>
        <begin position="60"/>
        <end position="83"/>
    </location>
</feature>
<evidence type="ECO:0000256" key="1">
    <source>
        <dbReference type="SAM" id="Phobius"/>
    </source>
</evidence>
<comment type="caution">
    <text evidence="2">The sequence shown here is derived from an EMBL/GenBank/DDBJ whole genome shotgun (WGS) entry which is preliminary data.</text>
</comment>
<dbReference type="PANTHER" id="PTHR35896">
    <property type="entry name" value="IG-LIKE DOMAIN-CONTAINING PROTEIN"/>
    <property type="match status" value="1"/>
</dbReference>
<evidence type="ECO:0000313" key="3">
    <source>
        <dbReference type="Proteomes" id="UP001595075"/>
    </source>
</evidence>
<keyword evidence="1" id="KW-0812">Transmembrane</keyword>
<keyword evidence="1" id="KW-0472">Membrane</keyword>
<dbReference type="InterPro" id="IPR053008">
    <property type="entry name" value="Phomopsin_biosynth_assoc"/>
</dbReference>
<dbReference type="Proteomes" id="UP001595075">
    <property type="component" value="Unassembled WGS sequence"/>
</dbReference>
<proteinExistence type="predicted"/>
<protein>
    <submittedName>
        <fullName evidence="2">Uncharacterized protein</fullName>
    </submittedName>
</protein>